<reference evidence="1" key="1">
    <citation type="journal article" date="2020" name="Nat. Commun.">
        <title>Large-scale genome sequencing of mycorrhizal fungi provides insights into the early evolution of symbiotic traits.</title>
        <authorList>
            <person name="Miyauchi S."/>
            <person name="Kiss E."/>
            <person name="Kuo A."/>
            <person name="Drula E."/>
            <person name="Kohler A."/>
            <person name="Sanchez-Garcia M."/>
            <person name="Morin E."/>
            <person name="Andreopoulos B."/>
            <person name="Barry K.W."/>
            <person name="Bonito G."/>
            <person name="Buee M."/>
            <person name="Carver A."/>
            <person name="Chen C."/>
            <person name="Cichocki N."/>
            <person name="Clum A."/>
            <person name="Culley D."/>
            <person name="Crous P.W."/>
            <person name="Fauchery L."/>
            <person name="Girlanda M."/>
            <person name="Hayes R.D."/>
            <person name="Keri Z."/>
            <person name="LaButti K."/>
            <person name="Lipzen A."/>
            <person name="Lombard V."/>
            <person name="Magnuson J."/>
            <person name="Maillard F."/>
            <person name="Murat C."/>
            <person name="Nolan M."/>
            <person name="Ohm R.A."/>
            <person name="Pangilinan J."/>
            <person name="Pereira M.F."/>
            <person name="Perotto S."/>
            <person name="Peter M."/>
            <person name="Pfister S."/>
            <person name="Riley R."/>
            <person name="Sitrit Y."/>
            <person name="Stielow J.B."/>
            <person name="Szollosi G."/>
            <person name="Zifcakova L."/>
            <person name="Stursova M."/>
            <person name="Spatafora J.W."/>
            <person name="Tedersoo L."/>
            <person name="Vaario L.M."/>
            <person name="Yamada A."/>
            <person name="Yan M."/>
            <person name="Wang P."/>
            <person name="Xu J."/>
            <person name="Bruns T."/>
            <person name="Baldrian P."/>
            <person name="Vilgalys R."/>
            <person name="Dunand C."/>
            <person name="Henrissat B."/>
            <person name="Grigoriev I.V."/>
            <person name="Hibbett D."/>
            <person name="Nagy L.G."/>
            <person name="Martin F.M."/>
        </authorList>
    </citation>
    <scope>NUCLEOTIDE SEQUENCE</scope>
    <source>
        <strain evidence="1">UP504</strain>
    </source>
</reference>
<dbReference type="EMBL" id="MU128928">
    <property type="protein sequence ID" value="KAF9517927.1"/>
    <property type="molecule type" value="Genomic_DNA"/>
</dbReference>
<evidence type="ECO:0000313" key="2">
    <source>
        <dbReference type="Proteomes" id="UP000886523"/>
    </source>
</evidence>
<evidence type="ECO:0000313" key="1">
    <source>
        <dbReference type="EMBL" id="KAF9517927.1"/>
    </source>
</evidence>
<proteinExistence type="predicted"/>
<comment type="caution">
    <text evidence="1">The sequence shown here is derived from an EMBL/GenBank/DDBJ whole genome shotgun (WGS) entry which is preliminary data.</text>
</comment>
<sequence length="96" mass="10847">MVLAHEFFDALSIHILEIGPQVLVGTAQRINTASRQPSIAYRRTVTEVKEWFQFIIHPEFLASIRSLRRFDTYHHSSGSLVPISTSLAVARDIPTS</sequence>
<name>A0A9P6DXY8_9AGAM</name>
<dbReference type="Proteomes" id="UP000886523">
    <property type="component" value="Unassembled WGS sequence"/>
</dbReference>
<organism evidence="1 2">
    <name type="scientific">Hydnum rufescens UP504</name>
    <dbReference type="NCBI Taxonomy" id="1448309"/>
    <lineage>
        <taxon>Eukaryota</taxon>
        <taxon>Fungi</taxon>
        <taxon>Dikarya</taxon>
        <taxon>Basidiomycota</taxon>
        <taxon>Agaricomycotina</taxon>
        <taxon>Agaricomycetes</taxon>
        <taxon>Cantharellales</taxon>
        <taxon>Hydnaceae</taxon>
        <taxon>Hydnum</taxon>
    </lineage>
</organism>
<dbReference type="OrthoDB" id="438553at2759"/>
<protein>
    <submittedName>
        <fullName evidence="1">Uncharacterized protein</fullName>
    </submittedName>
</protein>
<accession>A0A9P6DXY8</accession>
<keyword evidence="2" id="KW-1185">Reference proteome</keyword>
<gene>
    <name evidence="1" type="ORF">BS47DRAFT_1389389</name>
</gene>
<dbReference type="AlphaFoldDB" id="A0A9P6DXY8"/>